<protein>
    <recommendedName>
        <fullName evidence="3">acid phosphatase</fullName>
        <ecNumber evidence="3">3.1.3.2</ecNumber>
    </recommendedName>
</protein>
<keyword evidence="4" id="KW-0732">Signal</keyword>
<dbReference type="GO" id="GO:0003993">
    <property type="term" value="F:acid phosphatase activity"/>
    <property type="evidence" value="ECO:0007669"/>
    <property type="project" value="UniProtKB-EC"/>
</dbReference>
<feature type="non-terminal residue" evidence="8">
    <location>
        <position position="1"/>
    </location>
</feature>
<reference evidence="9" key="1">
    <citation type="submission" date="2022-10" db="EMBL/GenBank/DDBJ databases">
        <title>Genome assembly of Pristionchus species.</title>
        <authorList>
            <person name="Yoshida K."/>
            <person name="Sommer R.J."/>
        </authorList>
    </citation>
    <scope>NUCLEOTIDE SEQUENCE [LARGE SCALE GENOMIC DNA]</scope>
    <source>
        <strain evidence="9">RS5460</strain>
    </source>
</reference>
<proteinExistence type="inferred from homology"/>
<name>A0AAN5D2N2_9BILA</name>
<evidence type="ECO:0000256" key="4">
    <source>
        <dbReference type="ARBA" id="ARBA00022729"/>
    </source>
</evidence>
<evidence type="ECO:0000313" key="9">
    <source>
        <dbReference type="Proteomes" id="UP001328107"/>
    </source>
</evidence>
<keyword evidence="6" id="KW-1015">Disulfide bond</keyword>
<gene>
    <name evidence="8" type="ORF">PMAYCL1PPCAC_24699</name>
</gene>
<accession>A0AAN5D2N2</accession>
<dbReference type="EMBL" id="BTRK01000005">
    <property type="protein sequence ID" value="GMR54504.1"/>
    <property type="molecule type" value="Genomic_DNA"/>
</dbReference>
<dbReference type="SUPFAM" id="SSF53254">
    <property type="entry name" value="Phosphoglycerate mutase-like"/>
    <property type="match status" value="1"/>
</dbReference>
<evidence type="ECO:0000256" key="2">
    <source>
        <dbReference type="ARBA" id="ARBA00005375"/>
    </source>
</evidence>
<evidence type="ECO:0000256" key="7">
    <source>
        <dbReference type="ARBA" id="ARBA00023180"/>
    </source>
</evidence>
<evidence type="ECO:0000256" key="6">
    <source>
        <dbReference type="ARBA" id="ARBA00023157"/>
    </source>
</evidence>
<keyword evidence="5" id="KW-0378">Hydrolase</keyword>
<sequence>LWLILGTVVANSTDEKKAKEEDELLLVQVVIRHADRASTSGKITEIAEQVFFRGHQHLSDQGIDNAHKQGTHFRKRYVESGFVDGRMLPSQVYFQSSAVPRVLMSAKSFASGLFDKTSKRDAVLPPILTQMNLMADKMLVPDTQCPDGWDDMYEKYGFEDDGKSPSREIQVIKTMARVKIPEECKNVPLRELDALISENSNDHTRPHLSEEYRKCGDRGAKWLMYKYVGMLAGAGEDFNEERAVRTVGVLMDTMLKNLEKAAECGKDCGDLERFRVYYTHDTNVLAIAHLFDAVQLFRDHTPAFSSAFVLELRRDGKGHYVNVVMKNGQEADFEHVEKCKNRACSLESVLNEKRRYATPTFIGCSSDEKEMEEGEMEGEEIDYTLATCLGLTSIAVLTWLRR</sequence>
<evidence type="ECO:0000313" key="8">
    <source>
        <dbReference type="EMBL" id="GMR54504.1"/>
    </source>
</evidence>
<dbReference type="PANTHER" id="PTHR11567">
    <property type="entry name" value="ACID PHOSPHATASE-RELATED"/>
    <property type="match status" value="1"/>
</dbReference>
<dbReference type="PANTHER" id="PTHR11567:SF211">
    <property type="entry name" value="PROSTATIC ACID PHOSPHATASE"/>
    <property type="match status" value="1"/>
</dbReference>
<keyword evidence="7" id="KW-0325">Glycoprotein</keyword>
<evidence type="ECO:0000256" key="1">
    <source>
        <dbReference type="ARBA" id="ARBA00000032"/>
    </source>
</evidence>
<dbReference type="InterPro" id="IPR050645">
    <property type="entry name" value="Histidine_acid_phosphatase"/>
</dbReference>
<keyword evidence="9" id="KW-1185">Reference proteome</keyword>
<dbReference type="CDD" id="cd07061">
    <property type="entry name" value="HP_HAP_like"/>
    <property type="match status" value="1"/>
</dbReference>
<evidence type="ECO:0000256" key="3">
    <source>
        <dbReference type="ARBA" id="ARBA00012646"/>
    </source>
</evidence>
<comment type="catalytic activity">
    <reaction evidence="1">
        <text>a phosphate monoester + H2O = an alcohol + phosphate</text>
        <dbReference type="Rhea" id="RHEA:15017"/>
        <dbReference type="ChEBI" id="CHEBI:15377"/>
        <dbReference type="ChEBI" id="CHEBI:30879"/>
        <dbReference type="ChEBI" id="CHEBI:43474"/>
        <dbReference type="ChEBI" id="CHEBI:67140"/>
        <dbReference type="EC" id="3.1.3.2"/>
    </reaction>
</comment>
<evidence type="ECO:0000256" key="5">
    <source>
        <dbReference type="ARBA" id="ARBA00022801"/>
    </source>
</evidence>
<dbReference type="AlphaFoldDB" id="A0AAN5D2N2"/>
<organism evidence="8 9">
    <name type="scientific">Pristionchus mayeri</name>
    <dbReference type="NCBI Taxonomy" id="1317129"/>
    <lineage>
        <taxon>Eukaryota</taxon>
        <taxon>Metazoa</taxon>
        <taxon>Ecdysozoa</taxon>
        <taxon>Nematoda</taxon>
        <taxon>Chromadorea</taxon>
        <taxon>Rhabditida</taxon>
        <taxon>Rhabditina</taxon>
        <taxon>Diplogasteromorpha</taxon>
        <taxon>Diplogasteroidea</taxon>
        <taxon>Neodiplogasteridae</taxon>
        <taxon>Pristionchus</taxon>
    </lineage>
</organism>
<dbReference type="Proteomes" id="UP001328107">
    <property type="component" value="Unassembled WGS sequence"/>
</dbReference>
<comment type="similarity">
    <text evidence="2">Belongs to the histidine acid phosphatase family.</text>
</comment>
<dbReference type="InterPro" id="IPR029033">
    <property type="entry name" value="His_PPase_superfam"/>
</dbReference>
<dbReference type="Pfam" id="PF00328">
    <property type="entry name" value="His_Phos_2"/>
    <property type="match status" value="1"/>
</dbReference>
<dbReference type="Gene3D" id="3.40.50.1240">
    <property type="entry name" value="Phosphoglycerate mutase-like"/>
    <property type="match status" value="1"/>
</dbReference>
<dbReference type="EC" id="3.1.3.2" evidence="3"/>
<comment type="caution">
    <text evidence="8">The sequence shown here is derived from an EMBL/GenBank/DDBJ whole genome shotgun (WGS) entry which is preliminary data.</text>
</comment>
<dbReference type="InterPro" id="IPR000560">
    <property type="entry name" value="His_Pase_clade-2"/>
</dbReference>